<feature type="transmembrane region" description="Helical" evidence="5">
    <location>
        <begin position="21"/>
        <end position="41"/>
    </location>
</feature>
<accession>A0A3M2LYJ3</accession>
<comment type="caution">
    <text evidence="7">The sequence shown here is derived from an EMBL/GenBank/DDBJ whole genome shotgun (WGS) entry which is preliminary data.</text>
</comment>
<comment type="subcellular location">
    <subcellularLocation>
        <location evidence="1">Cell membrane</location>
        <topology evidence="1">Multi-pass membrane protein</topology>
    </subcellularLocation>
</comment>
<feature type="transmembrane region" description="Helical" evidence="5">
    <location>
        <begin position="145"/>
        <end position="164"/>
    </location>
</feature>
<evidence type="ECO:0000256" key="2">
    <source>
        <dbReference type="ARBA" id="ARBA00022692"/>
    </source>
</evidence>
<feature type="transmembrane region" description="Helical" evidence="5">
    <location>
        <begin position="353"/>
        <end position="372"/>
    </location>
</feature>
<proteinExistence type="predicted"/>
<name>A0A3M2LYJ3_9ACTN</name>
<feature type="transmembrane region" description="Helical" evidence="5">
    <location>
        <begin position="61"/>
        <end position="80"/>
    </location>
</feature>
<evidence type="ECO:0000313" key="8">
    <source>
        <dbReference type="Proteomes" id="UP000278673"/>
    </source>
</evidence>
<feature type="transmembrane region" description="Helical" evidence="5">
    <location>
        <begin position="292"/>
        <end position="308"/>
    </location>
</feature>
<feature type="transmembrane region" description="Helical" evidence="5">
    <location>
        <begin position="314"/>
        <end position="333"/>
    </location>
</feature>
<protein>
    <submittedName>
        <fullName evidence="7">MFS transporter</fullName>
    </submittedName>
</protein>
<dbReference type="PROSITE" id="PS50850">
    <property type="entry name" value="MFS"/>
    <property type="match status" value="1"/>
</dbReference>
<dbReference type="GO" id="GO:0005886">
    <property type="term" value="C:plasma membrane"/>
    <property type="evidence" value="ECO:0007669"/>
    <property type="project" value="UniProtKB-SubCell"/>
</dbReference>
<feature type="transmembrane region" description="Helical" evidence="5">
    <location>
        <begin position="378"/>
        <end position="401"/>
    </location>
</feature>
<feature type="transmembrane region" description="Helical" evidence="5">
    <location>
        <begin position="230"/>
        <end position="252"/>
    </location>
</feature>
<dbReference type="PANTHER" id="PTHR42910">
    <property type="entry name" value="TRANSPORTER SCO4007-RELATED"/>
    <property type="match status" value="1"/>
</dbReference>
<dbReference type="RefSeq" id="WP_122183747.1">
    <property type="nucleotide sequence ID" value="NZ_RFFJ01000049.1"/>
</dbReference>
<dbReference type="GO" id="GO:0022857">
    <property type="term" value="F:transmembrane transporter activity"/>
    <property type="evidence" value="ECO:0007669"/>
    <property type="project" value="InterPro"/>
</dbReference>
<dbReference type="AlphaFoldDB" id="A0A3M2LYJ3"/>
<reference evidence="7 8" key="1">
    <citation type="submission" date="2018-10" db="EMBL/GenBank/DDBJ databases">
        <title>Isolation, diversity and antifungal activity of actinobacteria from wheat.</title>
        <authorList>
            <person name="Han C."/>
        </authorList>
    </citation>
    <scope>NUCLEOTIDE SEQUENCE [LARGE SCALE GENOMIC DNA]</scope>
    <source>
        <strain evidence="7 8">NEAU-YY642</strain>
    </source>
</reference>
<feature type="transmembrane region" description="Helical" evidence="5">
    <location>
        <begin position="176"/>
        <end position="193"/>
    </location>
</feature>
<dbReference type="PANTHER" id="PTHR42910:SF1">
    <property type="entry name" value="MAJOR FACILITATOR SUPERFAMILY (MFS) PROFILE DOMAIN-CONTAINING PROTEIN"/>
    <property type="match status" value="1"/>
</dbReference>
<dbReference type="SUPFAM" id="SSF103473">
    <property type="entry name" value="MFS general substrate transporter"/>
    <property type="match status" value="1"/>
</dbReference>
<dbReference type="InterPro" id="IPR036259">
    <property type="entry name" value="MFS_trans_sf"/>
</dbReference>
<gene>
    <name evidence="7" type="ORF">EBN88_11550</name>
</gene>
<organism evidence="7 8">
    <name type="scientific">Streptomyces triticirhizae</name>
    <dbReference type="NCBI Taxonomy" id="2483353"/>
    <lineage>
        <taxon>Bacteria</taxon>
        <taxon>Bacillati</taxon>
        <taxon>Actinomycetota</taxon>
        <taxon>Actinomycetes</taxon>
        <taxon>Kitasatosporales</taxon>
        <taxon>Streptomycetaceae</taxon>
        <taxon>Streptomyces</taxon>
    </lineage>
</organism>
<feature type="transmembrane region" description="Helical" evidence="5">
    <location>
        <begin position="258"/>
        <end position="280"/>
    </location>
</feature>
<keyword evidence="8" id="KW-1185">Reference proteome</keyword>
<feature type="transmembrane region" description="Helical" evidence="5">
    <location>
        <begin position="87"/>
        <end position="105"/>
    </location>
</feature>
<evidence type="ECO:0000256" key="5">
    <source>
        <dbReference type="SAM" id="Phobius"/>
    </source>
</evidence>
<dbReference type="Pfam" id="PF07690">
    <property type="entry name" value="MFS_1"/>
    <property type="match status" value="1"/>
</dbReference>
<feature type="transmembrane region" description="Helical" evidence="5">
    <location>
        <begin position="111"/>
        <end position="133"/>
    </location>
</feature>
<sequence length="404" mass="41768">MERAVTPPTATGRGASSPRRVPVLLLAVACGMTVGNLYLALPLLDVLADHFDASQPSTSLVVVLSQAAYALGLVLVVPLGDMLDQRRLILVLMAVEAAALLAAALAPSLALLYLVAFGVGAGAVVVMVMVPYAASRAPEHARGRVLASVMSGLLIGSLLVRFLSGVLGELVGWRPVYLGAAAASLILTLLLALRLRPEAKRPEPATHGYGALIASLPGLLREHAVLRERALYGALCFAAFAAFWTPLPFLLAGDPYHYGSGAVGLVSLLGVGGVVAAGIAGRQADRAPGGRLTFLMLTGVTLSFLPALGGGSQLWLLLLAAILVDFTAQGAHLSNQGEIYRLPVQIRGRVTSVYMTAYFMGGAVGGMASAGAYAAWGWSAVCLLGGGLSGVAALVCGIRWWRDR</sequence>
<dbReference type="CDD" id="cd17324">
    <property type="entry name" value="MFS_NepI_like"/>
    <property type="match status" value="1"/>
</dbReference>
<evidence type="ECO:0000259" key="6">
    <source>
        <dbReference type="PROSITE" id="PS50850"/>
    </source>
</evidence>
<evidence type="ECO:0000256" key="3">
    <source>
        <dbReference type="ARBA" id="ARBA00022989"/>
    </source>
</evidence>
<evidence type="ECO:0000313" key="7">
    <source>
        <dbReference type="EMBL" id="RMI41125.1"/>
    </source>
</evidence>
<dbReference type="InterPro" id="IPR011701">
    <property type="entry name" value="MFS"/>
</dbReference>
<evidence type="ECO:0000256" key="1">
    <source>
        <dbReference type="ARBA" id="ARBA00004651"/>
    </source>
</evidence>
<keyword evidence="2 5" id="KW-0812">Transmembrane</keyword>
<evidence type="ECO:0000256" key="4">
    <source>
        <dbReference type="ARBA" id="ARBA00023136"/>
    </source>
</evidence>
<keyword evidence="4 5" id="KW-0472">Membrane</keyword>
<dbReference type="EMBL" id="RFFJ01000049">
    <property type="protein sequence ID" value="RMI41125.1"/>
    <property type="molecule type" value="Genomic_DNA"/>
</dbReference>
<keyword evidence="3 5" id="KW-1133">Transmembrane helix</keyword>
<dbReference type="Gene3D" id="1.20.1250.20">
    <property type="entry name" value="MFS general substrate transporter like domains"/>
    <property type="match status" value="1"/>
</dbReference>
<dbReference type="Proteomes" id="UP000278673">
    <property type="component" value="Unassembled WGS sequence"/>
</dbReference>
<feature type="domain" description="Major facilitator superfamily (MFS) profile" evidence="6">
    <location>
        <begin position="22"/>
        <end position="404"/>
    </location>
</feature>
<dbReference type="InterPro" id="IPR020846">
    <property type="entry name" value="MFS_dom"/>
</dbReference>